<feature type="region of interest" description="Disordered" evidence="1">
    <location>
        <begin position="12"/>
        <end position="72"/>
    </location>
</feature>
<evidence type="ECO:0000313" key="3">
    <source>
        <dbReference type="Proteomes" id="UP000030754"/>
    </source>
</evidence>
<sequence length="247" mass="27428">MGPSVCCTNISCSASPASNAGAKPTTPTPDPTNRPNRPLILRRFDAAGPPGLLWLSSRSPPPTNEPQRPPLQSQLLTKKRPEHHLWSGNRNQNNHVEETGYQKEQKKRCACGTSAGPPATPIRQHMEGAERLKQQPMEIPISLLESPMCSLFHGSYPVSVRPTRRDKQEPGLLKTHPHRAAWLRAKGITSLRVVSSNTNELNKLFSKRNVDEDADFLAFIEVLLDDKKRRARANLASSKTSQSAFMF</sequence>
<reference evidence="2" key="1">
    <citation type="submission" date="2013-10" db="EMBL/GenBank/DDBJ databases">
        <title>Genomic analysis of the causative agents of coccidiosis in chickens.</title>
        <authorList>
            <person name="Reid A.J."/>
            <person name="Blake D."/>
            <person name="Billington K."/>
            <person name="Browne H."/>
            <person name="Dunn M."/>
            <person name="Hung S."/>
            <person name="Kawahara F."/>
            <person name="Miranda-Saavedra D."/>
            <person name="Mourier T."/>
            <person name="Nagra H."/>
            <person name="Otto T.D."/>
            <person name="Rawlings N."/>
            <person name="Sanchez A."/>
            <person name="Sanders M."/>
            <person name="Subramaniam C."/>
            <person name="Tay Y."/>
            <person name="Dear P."/>
            <person name="Doerig C."/>
            <person name="Gruber A."/>
            <person name="Parkinson J."/>
            <person name="Shirley M."/>
            <person name="Wan K.L."/>
            <person name="Berriman M."/>
            <person name="Tomley F."/>
            <person name="Pain A."/>
        </authorList>
    </citation>
    <scope>NUCLEOTIDE SEQUENCE [LARGE SCALE GENOMIC DNA]</scope>
    <source>
        <strain evidence="2">Houghton</strain>
    </source>
</reference>
<accession>U6MF29</accession>
<keyword evidence="3" id="KW-1185">Reference proteome</keyword>
<dbReference type="VEuPathDB" id="ToxoDB:ENH_00020310"/>
<dbReference type="RefSeq" id="XP_013439983.1">
    <property type="nucleotide sequence ID" value="XM_013584529.1"/>
</dbReference>
<dbReference type="OrthoDB" id="349814at2759"/>
<name>U6MF29_9EIME</name>
<dbReference type="Proteomes" id="UP000030754">
    <property type="component" value="Unassembled WGS sequence"/>
</dbReference>
<dbReference type="AlphaFoldDB" id="U6MF29"/>
<dbReference type="GeneID" id="25472204"/>
<evidence type="ECO:0000256" key="1">
    <source>
        <dbReference type="SAM" id="MobiDB-lite"/>
    </source>
</evidence>
<protein>
    <submittedName>
        <fullName evidence="2">Uncharacterized protein</fullName>
    </submittedName>
</protein>
<reference evidence="2" key="2">
    <citation type="submission" date="2013-10" db="EMBL/GenBank/DDBJ databases">
        <authorList>
            <person name="Aslett M."/>
        </authorList>
    </citation>
    <scope>NUCLEOTIDE SEQUENCE [LARGE SCALE GENOMIC DNA]</scope>
    <source>
        <strain evidence="2">Houghton</strain>
    </source>
</reference>
<evidence type="ECO:0000313" key="2">
    <source>
        <dbReference type="EMBL" id="CDJ62621.1"/>
    </source>
</evidence>
<organism evidence="2 3">
    <name type="scientific">Eimeria necatrix</name>
    <dbReference type="NCBI Taxonomy" id="51315"/>
    <lineage>
        <taxon>Eukaryota</taxon>
        <taxon>Sar</taxon>
        <taxon>Alveolata</taxon>
        <taxon>Apicomplexa</taxon>
        <taxon>Conoidasida</taxon>
        <taxon>Coccidia</taxon>
        <taxon>Eucoccidiorida</taxon>
        <taxon>Eimeriorina</taxon>
        <taxon>Eimeriidae</taxon>
        <taxon>Eimeria</taxon>
    </lineage>
</organism>
<feature type="compositionally biased region" description="Pro residues" evidence="1">
    <location>
        <begin position="59"/>
        <end position="69"/>
    </location>
</feature>
<dbReference type="EMBL" id="HG722523">
    <property type="protein sequence ID" value="CDJ62621.1"/>
    <property type="molecule type" value="Genomic_DNA"/>
</dbReference>
<proteinExistence type="predicted"/>
<gene>
    <name evidence="2" type="ORF">ENH_00020310</name>
</gene>